<feature type="chain" id="PRO_5032721107" evidence="9">
    <location>
        <begin position="20"/>
        <end position="105"/>
    </location>
</feature>
<dbReference type="GO" id="GO:0009055">
    <property type="term" value="F:electron transfer activity"/>
    <property type="evidence" value="ECO:0007669"/>
    <property type="project" value="InterPro"/>
</dbReference>
<evidence type="ECO:0000313" key="11">
    <source>
        <dbReference type="EMBL" id="NIK88758.1"/>
    </source>
</evidence>
<name>A0A846MYQ1_9PROT</name>
<keyword evidence="7 8" id="KW-0408">Iron</keyword>
<organism evidence="11 12">
    <name type="scientific">Rhizomicrobium palustre</name>
    <dbReference type="NCBI Taxonomy" id="189966"/>
    <lineage>
        <taxon>Bacteria</taxon>
        <taxon>Pseudomonadati</taxon>
        <taxon>Pseudomonadota</taxon>
        <taxon>Alphaproteobacteria</taxon>
        <taxon>Micropepsales</taxon>
        <taxon>Micropepsaceae</taxon>
        <taxon>Rhizomicrobium</taxon>
    </lineage>
</organism>
<evidence type="ECO:0000259" key="10">
    <source>
        <dbReference type="PROSITE" id="PS51007"/>
    </source>
</evidence>
<evidence type="ECO:0000256" key="9">
    <source>
        <dbReference type="SAM" id="SignalP"/>
    </source>
</evidence>
<reference evidence="11 12" key="1">
    <citation type="submission" date="2020-03" db="EMBL/GenBank/DDBJ databases">
        <title>Genomic Encyclopedia of Type Strains, Phase IV (KMG-IV): sequencing the most valuable type-strain genomes for metagenomic binning, comparative biology and taxonomic classification.</title>
        <authorList>
            <person name="Goeker M."/>
        </authorList>
    </citation>
    <scope>NUCLEOTIDE SEQUENCE [LARGE SCALE GENOMIC DNA]</scope>
    <source>
        <strain evidence="11 12">DSM 19867</strain>
    </source>
</reference>
<feature type="domain" description="Cytochrome c" evidence="10">
    <location>
        <begin position="18"/>
        <end position="105"/>
    </location>
</feature>
<keyword evidence="3 8" id="KW-0349">Heme</keyword>
<dbReference type="RefSeq" id="WP_167082904.1">
    <property type="nucleotide sequence ID" value="NZ_BAAADC010000001.1"/>
</dbReference>
<evidence type="ECO:0000256" key="2">
    <source>
        <dbReference type="ARBA" id="ARBA00022448"/>
    </source>
</evidence>
<keyword evidence="6" id="KW-0249">Electron transport</keyword>
<dbReference type="Proteomes" id="UP000570514">
    <property type="component" value="Unassembled WGS sequence"/>
</dbReference>
<dbReference type="SUPFAM" id="SSF46626">
    <property type="entry name" value="Cytochrome c"/>
    <property type="match status" value="1"/>
</dbReference>
<evidence type="ECO:0000256" key="3">
    <source>
        <dbReference type="ARBA" id="ARBA00022617"/>
    </source>
</evidence>
<evidence type="ECO:0000256" key="5">
    <source>
        <dbReference type="ARBA" id="ARBA00022723"/>
    </source>
</evidence>
<dbReference type="PRINTS" id="PR00605">
    <property type="entry name" value="CYTCHROMECIC"/>
</dbReference>
<dbReference type="Gene3D" id="1.10.760.10">
    <property type="entry name" value="Cytochrome c-like domain"/>
    <property type="match status" value="1"/>
</dbReference>
<keyword evidence="5 8" id="KW-0479">Metal-binding</keyword>
<gene>
    <name evidence="11" type="ORF">FHS83_002076</name>
</gene>
<proteinExistence type="predicted"/>
<evidence type="ECO:0000313" key="12">
    <source>
        <dbReference type="Proteomes" id="UP000570514"/>
    </source>
</evidence>
<keyword evidence="4" id="KW-0679">Respiratory chain</keyword>
<sequence>MKSFVMLTIVAVLTLPASAAVDAGQLFTDRCSKCHGTDGKANTDIGRKAEIADFTSAGFKSRHSDADNKDIITYGSPDNAKMKAYKDKLSPEEIDALVAYIRNLK</sequence>
<feature type="signal peptide" evidence="9">
    <location>
        <begin position="1"/>
        <end position="19"/>
    </location>
</feature>
<keyword evidence="9" id="KW-0732">Signal</keyword>
<keyword evidence="2" id="KW-0813">Transport</keyword>
<dbReference type="InterPro" id="IPR008168">
    <property type="entry name" value="Cyt_C_IC"/>
</dbReference>
<evidence type="ECO:0000256" key="7">
    <source>
        <dbReference type="ARBA" id="ARBA00023004"/>
    </source>
</evidence>
<evidence type="ECO:0000256" key="4">
    <source>
        <dbReference type="ARBA" id="ARBA00022660"/>
    </source>
</evidence>
<comment type="cofactor">
    <cofactor evidence="1">
        <name>heme c</name>
        <dbReference type="ChEBI" id="CHEBI:61717"/>
    </cofactor>
</comment>
<dbReference type="InterPro" id="IPR036909">
    <property type="entry name" value="Cyt_c-like_dom_sf"/>
</dbReference>
<dbReference type="EMBL" id="JAASRM010000001">
    <property type="protein sequence ID" value="NIK88758.1"/>
    <property type="molecule type" value="Genomic_DNA"/>
</dbReference>
<dbReference type="GO" id="GO:0005506">
    <property type="term" value="F:iron ion binding"/>
    <property type="evidence" value="ECO:0007669"/>
    <property type="project" value="InterPro"/>
</dbReference>
<dbReference type="GO" id="GO:0020037">
    <property type="term" value="F:heme binding"/>
    <property type="evidence" value="ECO:0007669"/>
    <property type="project" value="InterPro"/>
</dbReference>
<evidence type="ECO:0000256" key="1">
    <source>
        <dbReference type="ARBA" id="ARBA00001926"/>
    </source>
</evidence>
<dbReference type="InterPro" id="IPR009056">
    <property type="entry name" value="Cyt_c-like_dom"/>
</dbReference>
<keyword evidence="12" id="KW-1185">Reference proteome</keyword>
<comment type="caution">
    <text evidence="11">The sequence shown here is derived from an EMBL/GenBank/DDBJ whole genome shotgun (WGS) entry which is preliminary data.</text>
</comment>
<accession>A0A846MYQ1</accession>
<dbReference type="Pfam" id="PF00034">
    <property type="entry name" value="Cytochrom_C"/>
    <property type="match status" value="1"/>
</dbReference>
<evidence type="ECO:0000256" key="6">
    <source>
        <dbReference type="ARBA" id="ARBA00022982"/>
    </source>
</evidence>
<evidence type="ECO:0000256" key="8">
    <source>
        <dbReference type="PROSITE-ProRule" id="PRU00433"/>
    </source>
</evidence>
<protein>
    <submittedName>
        <fullName evidence="11">Mono/diheme cytochrome c family protein</fullName>
    </submittedName>
</protein>
<dbReference type="PROSITE" id="PS51007">
    <property type="entry name" value="CYTC"/>
    <property type="match status" value="1"/>
</dbReference>
<dbReference type="AlphaFoldDB" id="A0A846MYQ1"/>